<dbReference type="EMBL" id="JACHVB010000025">
    <property type="protein sequence ID" value="MBC2594532.1"/>
    <property type="molecule type" value="Genomic_DNA"/>
</dbReference>
<keyword evidence="5 7" id="KW-1133">Transmembrane helix</keyword>
<dbReference type="PANTHER" id="PTHR30576">
    <property type="entry name" value="COLANIC BIOSYNTHESIS UDP-GLUCOSE LIPID CARRIER TRANSFERASE"/>
    <property type="match status" value="1"/>
</dbReference>
<accession>A0A842HDL9</accession>
<dbReference type="GO" id="GO:0016780">
    <property type="term" value="F:phosphotransferase activity, for other substituted phosphate groups"/>
    <property type="evidence" value="ECO:0007669"/>
    <property type="project" value="TreeGrafter"/>
</dbReference>
<name>A0A842HDL9_9BACT</name>
<protein>
    <submittedName>
        <fullName evidence="9">Exopolysaccharide biosynthesis polyprenyl glycosylphosphotransferase</fullName>
    </submittedName>
</protein>
<dbReference type="Proteomes" id="UP000546464">
    <property type="component" value="Unassembled WGS sequence"/>
</dbReference>
<dbReference type="NCBIfam" id="TIGR03025">
    <property type="entry name" value="EPS_sugtrans"/>
    <property type="match status" value="1"/>
</dbReference>
<evidence type="ECO:0000256" key="5">
    <source>
        <dbReference type="ARBA" id="ARBA00022989"/>
    </source>
</evidence>
<dbReference type="GO" id="GO:0016020">
    <property type="term" value="C:membrane"/>
    <property type="evidence" value="ECO:0007669"/>
    <property type="project" value="UniProtKB-SubCell"/>
</dbReference>
<evidence type="ECO:0000256" key="7">
    <source>
        <dbReference type="SAM" id="Phobius"/>
    </source>
</evidence>
<keyword evidence="6 7" id="KW-0472">Membrane</keyword>
<comment type="caution">
    <text evidence="9">The sequence shown here is derived from an EMBL/GenBank/DDBJ whole genome shotgun (WGS) entry which is preliminary data.</text>
</comment>
<dbReference type="AlphaFoldDB" id="A0A842HDL9"/>
<dbReference type="RefSeq" id="WP_185675513.1">
    <property type="nucleotide sequence ID" value="NZ_JACHVB010000025.1"/>
</dbReference>
<comment type="subcellular location">
    <subcellularLocation>
        <location evidence="1">Membrane</location>
        <topology evidence="1">Multi-pass membrane protein</topology>
    </subcellularLocation>
</comment>
<feature type="transmembrane region" description="Helical" evidence="7">
    <location>
        <begin position="48"/>
        <end position="67"/>
    </location>
</feature>
<feature type="transmembrane region" description="Helical" evidence="7">
    <location>
        <begin position="278"/>
        <end position="302"/>
    </location>
</feature>
<keyword evidence="4 7" id="KW-0812">Transmembrane</keyword>
<feature type="transmembrane region" description="Helical" evidence="7">
    <location>
        <begin position="106"/>
        <end position="129"/>
    </location>
</feature>
<evidence type="ECO:0000313" key="9">
    <source>
        <dbReference type="EMBL" id="MBC2594532.1"/>
    </source>
</evidence>
<comment type="similarity">
    <text evidence="2">Belongs to the bacterial sugar transferase family.</text>
</comment>
<keyword evidence="10" id="KW-1185">Reference proteome</keyword>
<evidence type="ECO:0000256" key="2">
    <source>
        <dbReference type="ARBA" id="ARBA00006464"/>
    </source>
</evidence>
<feature type="domain" description="Bacterial sugar transferase" evidence="8">
    <location>
        <begin position="276"/>
        <end position="461"/>
    </location>
</feature>
<feature type="transmembrane region" description="Helical" evidence="7">
    <location>
        <begin position="9"/>
        <end position="28"/>
    </location>
</feature>
<evidence type="ECO:0000256" key="1">
    <source>
        <dbReference type="ARBA" id="ARBA00004141"/>
    </source>
</evidence>
<sequence>MLDSRYRGLLALHGCVIVLVLPLLFYVLALVGVEFAGRLEYELINWPLYMTGLVSAGAIFFNFYTLLGPSVSAQDRARVFQVTNLQIFILVLILFAIIFATKDKAISRVFIGLYLVCAYLILFSLNMFLPGWLSRYVLGGKNTRSCLVVGTTASCSRIAGWLRSKQSLGIEVIGLLNYGETEPQQIDIPLLGDVSRLRETIREQGVNQIILLETRHSKEWVKEILEAAEEEGCQILIFNPWAEYFDYPLISVKDGPHTFFTLREEPLESPLNRMIKRLLDLSIAVPVVFLVLPVMIPLVWFFHRRESPGPVFFKQVRRGYNRREFVLYKFRTMHVRRKGDEARQATRHDPRVFHFGEFMRRTSLDELPQFINVLKGEMSVVGPRPHLPEHDRIFSQDVKIYPQRHFVKPGLTGLAQCKGFRGEITDVELLRQRVHYDLEYINEWSVWMDIEIILRTVHMILRPPSSAY</sequence>
<dbReference type="InterPro" id="IPR003362">
    <property type="entry name" value="Bact_transf"/>
</dbReference>
<keyword evidence="3 9" id="KW-0808">Transferase</keyword>
<dbReference type="InterPro" id="IPR017475">
    <property type="entry name" value="EPS_sugar_tfrase"/>
</dbReference>
<dbReference type="Pfam" id="PF02397">
    <property type="entry name" value="Bac_transf"/>
    <property type="match status" value="1"/>
</dbReference>
<evidence type="ECO:0000256" key="4">
    <source>
        <dbReference type="ARBA" id="ARBA00022692"/>
    </source>
</evidence>
<organism evidence="9 10">
    <name type="scientific">Ruficoccus amylovorans</name>
    <dbReference type="NCBI Taxonomy" id="1804625"/>
    <lineage>
        <taxon>Bacteria</taxon>
        <taxon>Pseudomonadati</taxon>
        <taxon>Verrucomicrobiota</taxon>
        <taxon>Opitutia</taxon>
        <taxon>Puniceicoccales</taxon>
        <taxon>Cerasicoccaceae</taxon>
        <taxon>Ruficoccus</taxon>
    </lineage>
</organism>
<evidence type="ECO:0000256" key="3">
    <source>
        <dbReference type="ARBA" id="ARBA00022679"/>
    </source>
</evidence>
<dbReference type="Pfam" id="PF13727">
    <property type="entry name" value="CoA_binding_3"/>
    <property type="match status" value="1"/>
</dbReference>
<evidence type="ECO:0000256" key="6">
    <source>
        <dbReference type="ARBA" id="ARBA00023136"/>
    </source>
</evidence>
<gene>
    <name evidence="9" type="ORF">H5P28_09705</name>
</gene>
<reference evidence="9 10" key="1">
    <citation type="submission" date="2020-07" db="EMBL/GenBank/DDBJ databases">
        <authorList>
            <person name="Feng X."/>
        </authorList>
    </citation>
    <scope>NUCLEOTIDE SEQUENCE [LARGE SCALE GENOMIC DNA]</scope>
    <source>
        <strain evidence="9 10">JCM31066</strain>
    </source>
</reference>
<feature type="transmembrane region" description="Helical" evidence="7">
    <location>
        <begin position="79"/>
        <end position="100"/>
    </location>
</feature>
<evidence type="ECO:0000313" key="10">
    <source>
        <dbReference type="Proteomes" id="UP000546464"/>
    </source>
</evidence>
<proteinExistence type="inferred from homology"/>
<evidence type="ECO:0000259" key="8">
    <source>
        <dbReference type="Pfam" id="PF02397"/>
    </source>
</evidence>
<dbReference type="PANTHER" id="PTHR30576:SF0">
    <property type="entry name" value="UNDECAPRENYL-PHOSPHATE N-ACETYLGALACTOSAMINYL 1-PHOSPHATE TRANSFERASE-RELATED"/>
    <property type="match status" value="1"/>
</dbReference>
<dbReference type="Gene3D" id="3.40.50.720">
    <property type="entry name" value="NAD(P)-binding Rossmann-like Domain"/>
    <property type="match status" value="1"/>
</dbReference>